<dbReference type="GO" id="GO:0030599">
    <property type="term" value="F:pectinesterase activity"/>
    <property type="evidence" value="ECO:0007669"/>
    <property type="project" value="UniProtKB-UniRule"/>
</dbReference>
<dbReference type="InterPro" id="IPR012334">
    <property type="entry name" value="Pectin_lyas_fold"/>
</dbReference>
<evidence type="ECO:0000259" key="9">
    <source>
        <dbReference type="Pfam" id="PF01095"/>
    </source>
</evidence>
<organism evidence="10 11">
    <name type="scientific">Zingiber officinale</name>
    <name type="common">Ginger</name>
    <name type="synonym">Amomum zingiber</name>
    <dbReference type="NCBI Taxonomy" id="94328"/>
    <lineage>
        <taxon>Eukaryota</taxon>
        <taxon>Viridiplantae</taxon>
        <taxon>Streptophyta</taxon>
        <taxon>Embryophyta</taxon>
        <taxon>Tracheophyta</taxon>
        <taxon>Spermatophyta</taxon>
        <taxon>Magnoliopsida</taxon>
        <taxon>Liliopsida</taxon>
        <taxon>Zingiberales</taxon>
        <taxon>Zingiberaceae</taxon>
        <taxon>Zingiber</taxon>
    </lineage>
</organism>
<evidence type="ECO:0000313" key="10">
    <source>
        <dbReference type="EMBL" id="KAG6469952.1"/>
    </source>
</evidence>
<protein>
    <recommendedName>
        <fullName evidence="3 8">Pectinesterase</fullName>
        <ecNumber evidence="3 8">3.1.1.11</ecNumber>
    </recommendedName>
</protein>
<comment type="similarity">
    <text evidence="2">Belongs to the pectinesterase family.</text>
</comment>
<keyword evidence="5 8" id="KW-0063">Aspartyl esterase</keyword>
<comment type="catalytic activity">
    <reaction evidence="6 8">
        <text>[(1-&gt;4)-alpha-D-galacturonosyl methyl ester](n) + n H2O = [(1-&gt;4)-alpha-D-galacturonosyl](n) + n methanol + n H(+)</text>
        <dbReference type="Rhea" id="RHEA:22380"/>
        <dbReference type="Rhea" id="RHEA-COMP:14570"/>
        <dbReference type="Rhea" id="RHEA-COMP:14573"/>
        <dbReference type="ChEBI" id="CHEBI:15377"/>
        <dbReference type="ChEBI" id="CHEBI:15378"/>
        <dbReference type="ChEBI" id="CHEBI:17790"/>
        <dbReference type="ChEBI" id="CHEBI:140522"/>
        <dbReference type="ChEBI" id="CHEBI:140523"/>
        <dbReference type="EC" id="3.1.1.11"/>
    </reaction>
</comment>
<feature type="domain" description="Pectinesterase catalytic" evidence="9">
    <location>
        <begin position="220"/>
        <end position="409"/>
    </location>
</feature>
<feature type="active site" evidence="7">
    <location>
        <position position="269"/>
    </location>
</feature>
<dbReference type="PANTHER" id="PTHR31321:SF73">
    <property type="entry name" value="PECTINESTERASE 14-RELATED"/>
    <property type="match status" value="1"/>
</dbReference>
<dbReference type="InterPro" id="IPR000070">
    <property type="entry name" value="Pectinesterase_cat"/>
</dbReference>
<name>A0A8J5EB57_ZINOF</name>
<comment type="caution">
    <text evidence="10">The sequence shown here is derived from an EMBL/GenBank/DDBJ whole genome shotgun (WGS) entry which is preliminary data.</text>
</comment>
<dbReference type="Proteomes" id="UP000734854">
    <property type="component" value="Unassembled WGS sequence"/>
</dbReference>
<dbReference type="PANTHER" id="PTHR31321">
    <property type="entry name" value="ACYL-COA THIOESTER HYDROLASE YBHC-RELATED"/>
    <property type="match status" value="1"/>
</dbReference>
<gene>
    <name evidence="10" type="ORF">ZIOFF_070888</name>
</gene>
<proteinExistence type="inferred from homology"/>
<evidence type="ECO:0000256" key="5">
    <source>
        <dbReference type="ARBA" id="ARBA00023085"/>
    </source>
</evidence>
<evidence type="ECO:0000256" key="8">
    <source>
        <dbReference type="RuleBase" id="RU000589"/>
    </source>
</evidence>
<dbReference type="PROSITE" id="PS00503">
    <property type="entry name" value="PECTINESTERASE_2"/>
    <property type="match status" value="1"/>
</dbReference>
<evidence type="ECO:0000313" key="11">
    <source>
        <dbReference type="Proteomes" id="UP000734854"/>
    </source>
</evidence>
<comment type="pathway">
    <text evidence="1 8">Glycan metabolism; pectin degradation; 2-dehydro-3-deoxy-D-gluconate from pectin: step 1/5.</text>
</comment>
<dbReference type="UniPathway" id="UPA00545">
    <property type="reaction ID" value="UER00823"/>
</dbReference>
<evidence type="ECO:0000256" key="6">
    <source>
        <dbReference type="ARBA" id="ARBA00047928"/>
    </source>
</evidence>
<evidence type="ECO:0000256" key="3">
    <source>
        <dbReference type="ARBA" id="ARBA00013229"/>
    </source>
</evidence>
<evidence type="ECO:0000256" key="2">
    <source>
        <dbReference type="ARBA" id="ARBA00008891"/>
    </source>
</evidence>
<keyword evidence="11" id="KW-1185">Reference proteome</keyword>
<dbReference type="GO" id="GO:0042545">
    <property type="term" value="P:cell wall modification"/>
    <property type="evidence" value="ECO:0007669"/>
    <property type="project" value="UniProtKB-UniRule"/>
</dbReference>
<dbReference type="GO" id="GO:0045490">
    <property type="term" value="P:pectin catabolic process"/>
    <property type="evidence" value="ECO:0007669"/>
    <property type="project" value="UniProtKB-UniRule"/>
</dbReference>
<sequence>MSTPIMKPFFFWTSAVAVALVSILLHLNHVLPHGLLVLPSANTASNALSPSLLWRSGRHRHRSHHRRRRKTGWCDSSRWASPIASEQNVTLVLTVDQRGCADFSSVQAAVDAVPEFSMSRTLIIVDSGIYREKVVVWANKTNITMQGKGYLNTAISWNDTANSTGGTIYSASVSIFAFNFIAYDISFQASRIELIGIQFFKLIYVRSHSRQNAAPPALPGDVGAQAVALRIAGDQAAFYGCGFYGAQDTLLDERGRHYFRGCFIEGSIDFIFGNAKSLYEDCTINSIAKQAPADEGGITGCITAQGRASMEEDTGFSFVNCSVEGSGRIWLGRAWGAYSTAVFSRTYLPGIVAPEGWNDWNDPSRDQWVYFGEYECTGPGAGSAMRAAYAKQLGRCEAARFMGASYINGEEWVLPPQSGGWNDPCAASMAGDQIEEM</sequence>
<dbReference type="SUPFAM" id="SSF51126">
    <property type="entry name" value="Pectin lyase-like"/>
    <property type="match status" value="1"/>
</dbReference>
<evidence type="ECO:0000256" key="7">
    <source>
        <dbReference type="PROSITE-ProRule" id="PRU10040"/>
    </source>
</evidence>
<reference evidence="10 11" key="1">
    <citation type="submission" date="2020-08" db="EMBL/GenBank/DDBJ databases">
        <title>Plant Genome Project.</title>
        <authorList>
            <person name="Zhang R.-G."/>
        </authorList>
    </citation>
    <scope>NUCLEOTIDE SEQUENCE [LARGE SCALE GENOMIC DNA]</scope>
    <source>
        <tissue evidence="10">Rhizome</tissue>
    </source>
</reference>
<dbReference type="Gene3D" id="2.160.20.10">
    <property type="entry name" value="Single-stranded right-handed beta-helix, Pectin lyase-like"/>
    <property type="match status" value="1"/>
</dbReference>
<dbReference type="EMBL" id="JACMSC010000021">
    <property type="protein sequence ID" value="KAG6469952.1"/>
    <property type="molecule type" value="Genomic_DNA"/>
</dbReference>
<feature type="domain" description="Pectinesterase catalytic" evidence="9">
    <location>
        <begin position="94"/>
        <end position="189"/>
    </location>
</feature>
<keyword evidence="4 8" id="KW-0378">Hydrolase</keyword>
<evidence type="ECO:0000256" key="1">
    <source>
        <dbReference type="ARBA" id="ARBA00005184"/>
    </source>
</evidence>
<dbReference type="Pfam" id="PF01095">
    <property type="entry name" value="Pectinesterase"/>
    <property type="match status" value="2"/>
</dbReference>
<dbReference type="InterPro" id="IPR033131">
    <property type="entry name" value="Pectinesterase_Asp_AS"/>
</dbReference>
<dbReference type="AlphaFoldDB" id="A0A8J5EB57"/>
<evidence type="ECO:0000256" key="4">
    <source>
        <dbReference type="ARBA" id="ARBA00022801"/>
    </source>
</evidence>
<dbReference type="EC" id="3.1.1.11" evidence="3 8"/>
<dbReference type="InterPro" id="IPR011050">
    <property type="entry name" value="Pectin_lyase_fold/virulence"/>
</dbReference>
<accession>A0A8J5EB57</accession>